<proteinExistence type="predicted"/>
<keyword evidence="2" id="KW-0732">Signal</keyword>
<evidence type="ECO:0000256" key="1">
    <source>
        <dbReference type="SAM" id="MobiDB-lite"/>
    </source>
</evidence>
<feature type="compositionally biased region" description="Basic and acidic residues" evidence="1">
    <location>
        <begin position="1059"/>
        <end position="1073"/>
    </location>
</feature>
<dbReference type="Pfam" id="PF03797">
    <property type="entry name" value="Autotransporter"/>
    <property type="match status" value="1"/>
</dbReference>
<dbReference type="EMBL" id="ACZM01000019">
    <property type="protein sequence ID" value="EHG18883.1"/>
    <property type="molecule type" value="Genomic_DNA"/>
</dbReference>
<evidence type="ECO:0000313" key="5">
    <source>
        <dbReference type="Proteomes" id="UP000004129"/>
    </source>
</evidence>
<dbReference type="STRING" id="679201.HMPREF9334_02022"/>
<feature type="signal peptide" evidence="2">
    <location>
        <begin position="1"/>
        <end position="29"/>
    </location>
</feature>
<dbReference type="InterPro" id="IPR003991">
    <property type="entry name" value="Pertactin_virulence_factor"/>
</dbReference>
<dbReference type="SUPFAM" id="SSF103515">
    <property type="entry name" value="Autotransporter"/>
    <property type="match status" value="1"/>
</dbReference>
<dbReference type="PRINTS" id="PR01484">
    <property type="entry name" value="PRTACTNFAMLY"/>
</dbReference>
<feature type="region of interest" description="Disordered" evidence="1">
    <location>
        <begin position="1056"/>
        <end position="1077"/>
    </location>
</feature>
<dbReference type="InterPro" id="IPR005546">
    <property type="entry name" value="Autotransporte_beta"/>
</dbReference>
<comment type="caution">
    <text evidence="4">The sequence shown here is derived from an EMBL/GenBank/DDBJ whole genome shotgun (WGS) entry which is preliminary data.</text>
</comment>
<gene>
    <name evidence="4" type="ORF">HMPREF9334_02022</name>
</gene>
<dbReference type="RefSeq" id="WP_006693456.1">
    <property type="nucleotide sequence ID" value="NZ_JH376800.1"/>
</dbReference>
<dbReference type="Gene3D" id="2.40.128.130">
    <property type="entry name" value="Autotransporter beta-domain"/>
    <property type="match status" value="1"/>
</dbReference>
<dbReference type="Proteomes" id="UP000004129">
    <property type="component" value="Unassembled WGS sequence"/>
</dbReference>
<keyword evidence="5" id="KW-1185">Reference proteome</keyword>
<dbReference type="InterPro" id="IPR006315">
    <property type="entry name" value="OM_autotransptr_brl_dom"/>
</dbReference>
<dbReference type="PROSITE" id="PS51208">
    <property type="entry name" value="AUTOTRANSPORTER"/>
    <property type="match status" value="1"/>
</dbReference>
<protein>
    <recommendedName>
        <fullName evidence="3">Autotransporter domain-containing protein</fullName>
    </recommendedName>
</protein>
<name>G5GRZ0_9FIRM</name>
<dbReference type="SMART" id="SM00869">
    <property type="entry name" value="Autotransporter"/>
    <property type="match status" value="1"/>
</dbReference>
<organism evidence="4 5">
    <name type="scientific">Selenomonas infelix ATCC 43532</name>
    <dbReference type="NCBI Taxonomy" id="679201"/>
    <lineage>
        <taxon>Bacteria</taxon>
        <taxon>Bacillati</taxon>
        <taxon>Bacillota</taxon>
        <taxon>Negativicutes</taxon>
        <taxon>Selenomonadales</taxon>
        <taxon>Selenomonadaceae</taxon>
        <taxon>Selenomonas</taxon>
    </lineage>
</organism>
<feature type="compositionally biased region" description="Pro residues" evidence="1">
    <location>
        <begin position="2379"/>
        <end position="2425"/>
    </location>
</feature>
<dbReference type="eggNOG" id="COG3468">
    <property type="taxonomic scope" value="Bacteria"/>
</dbReference>
<sequence length="2736" mass="291334">MKNTARTRRLALGIAAALLAGAWQVPAWAADRGPIKEDTTLTEDTQVKANKSNLGLASGAVQADGTRTIDMAGHNLGLDIRDLKKPDNRGSGIYIRSKASLTIDSDRNNPSAPNRLITIAAHGEWQGAGRKGGATSGIRFDEYARGPMRSTINADVEIKELWAGKEEVRGIWAPGQATLNLNGTFTIKPDANLYHYWTEFGLGPQSSPNIYGIHVLGKDNNINIRSVDIDHQKIQRGIQLGSEYEDAQNSIVRIGGGTFKVADNTARDQWLMWLRGAGKVYFGVNEDGTDAGTTKTVLAGSIHMEERSGRKGEVYLGLNGADSKWTGGTEATTKGSTTLYLKNGATWDTSNNGRGTRLAKLSSTNGNEGNIFQNDKGTLTIDEYEGRQKIYYQHTGDGTDASHYAAGDTHIKKAAAGSFVTMVTDRTGVTTTDPNAVHRTLNALAGKLYYDAAKNGENKLTGRVMLAEGLTASSASLSVEKMNFSQTDGKGSASGTAADPLPPVTPGGGTTPPAPPSTALDTEQQIAEVGAASAAQSAQWKSQNYSDGNGNYTFDRDVVLRAKAGSSPLNLKRYFGGNILLGDEAANGMNIDMKGHKLTLHTLADNGATRPFATGISVIGNTMEIKNAGGVDINISGTGRSMGGIYVSGKGDTAGKVIISNDNNPDHAVKIRNTTTGEKSSVIRAKDGLVDIKGLVDLEQEGDFLVDAGAGGEIRIGGGRIIAKGNTGGAVTVGTAGKAYINAAVDGDGIKAISTERDVHIEGNVTVYGENSVFGAALNTERSYLKGLIYTNQDTDRPERSANSRLLLANGARWENQAVGDPYDGSHDGSHVTHLTAQNGSIFQKDSRPLTIDHYAGTAKLFYAHTGDGTQALDYAAGDTHIKKAAVGSSITMVTDRQNVNTANEEQVYKTLNALAGKLYYDAAGSEKNLKGKAMIAEGLTASSASVNMRDITFKPNGQGSVKKPETPPTPPPATGGKQIAEGAWEGAATEQSHWDAKGVRTGSTYNFQSDLSLTPSLADNPVKAHNEYSRYDFAGILWGKGKNGNINMNGHTLSIDTGKGDARTQSGERRGNESTGILVNGGTLTMNSLGTTTIKAHDNGIHLVGDSTKGNANLHIKNAGDTAHTVKIESKDKGIYLESYNGAARLSIDGMVDITAPRGIVVDGGELSIGGGKIVSSGAAALYVNSPGKAYINAKLDSDGNVVPMHEGRDVQIYGDVQVKAGSAAAHIGIVTPNSIFKGLYTTDLYTWPQNNWEPAKGDGYLVLKNGGTWEHIKYGDVMQDKNGKAEVGDSRVKRLNADRGIIRQKDKRKIHIDEFRGNMKVIYEHENDGTKAADYKAGDVTIAAAKQDSFITMVTDNNRINMANETQVRSVLNALAGKLYYDGATSGLTNLKGKAMIAEGLTSSSAELKTSEIVFKKENGQGSVKTDTPTPPPVPQPVDTEDQIAELGAAGAAQAEKWKQQNLRDDAANYTFAKGAALHAKASTSPYAIDGTVGNILYKNKDGSIDMKGQKLTLTSTADSDTKRAGGIHLVGSSLTVKNAGAVDISISGSKNAASAIYAEGRDGKAANLVIKNGDAPEHIVKIRNTASGDKAAAIVAKKKGADARVTIEGLVDIEQEGADLLHADGGEIRIGGGSLIARGPNAKAVQISKGGKVYINAEDDGDSVKAVSDTRDVKVEGNIVVGNVFNGGTFGAALATKDSYIKGLIGTAGYNANTRLFLGNGARWINESVGSGSDRLDESHLTHLRANGGAIFQKSNKNITIDNFSGSVKLYYSHVNAGTETEDYGTDKGHLDSSKFFGETHIKHAAPNSEITMVTDSNGITMSDETQVRKTLNALASKLYYEGAKNGEKNLKGKASIAEGLTTSSRTLRTGDMDYWESNGRAYVKSTETNPLTEETVHKQIAESNFDANETKAYWKAKGVYDGKGNYTFRKNMKLITSAADNPVISAKDNKFGTIYWNGDVDGSIDMTGHRLDIQAGPGGHGLLPGQGPNAGWERTPNAITVYSGTLRIKNVKGMTIESDPKGSLYGRGIFVMGYPGNPSHPSGHGKAKLVIENDDDPANAVKIRVKNTGEDFGAIEARRNAGSAEVDIKGLVDIDSRMWRAIESHGARISIGGGIIKGKDVASIAAYSRGTVSVNAKLENGKVVATSNTRPVQITGDISAEGGGHVVLGLNNKNSFFKGLVSTDINGIIDGVLGKWGYNPGDVSMLLANGAEWEHKQVGRGYHHKRESNSAKGISIDSRVTRLQADKGILRQNDPHKLTIDTYTGNMKLIYQHVGDGTKAEDYTAGDVHIKKAEANSYVTMVTDSNGLNLTNETQVYKALNALAGKLYYDGYKNGERNLKGEATISEGLTASSKTLKRADMDWKESNGQGSVKMPKPPAPGTDPKPPAPGTDPKPPAPGTDPKPPTPGPNPKPPTPNPKPQPKIEYGDYETKLMSGVKSAMTASSMAWRAEANDLMKRMGDLRLSPEDAGIWARVYRGKSTSNKDNANFHMNYSTIQVGYDKKVSDSWRVGVAGSYMSGSSSYASGSGKNKEGNLGIYGTWTGKSGQYVDVIAKVGRLQNEYTVYNEYSHYVKGDFHTWGSSVSAEYGRRIAQKGGSFFEPQIEVIYSHLQGVNYVGLTDYVGQSMHVRQGAMNSLIGRIGLGFGQETARSTYFAKVSLYHEFAGDLSTDYSDGTNSWKTTHQEGKDTWIGVQLGGTLKLSDRTNVYGNFEKTFAGDIKTAWRMDAGIRWNF</sequence>
<dbReference type="PATRIC" id="fig|679201.3.peg.2041"/>
<feature type="chain" id="PRO_5003477527" description="Autotransporter domain-containing protein" evidence="2">
    <location>
        <begin position="30"/>
        <end position="2736"/>
    </location>
</feature>
<dbReference type="InterPro" id="IPR036709">
    <property type="entry name" value="Autotransporte_beta_dom_sf"/>
</dbReference>
<accession>G5GRZ0</accession>
<feature type="domain" description="Autotransporter" evidence="3">
    <location>
        <begin position="2468"/>
        <end position="2736"/>
    </location>
</feature>
<feature type="region of interest" description="Disordered" evidence="1">
    <location>
        <begin position="483"/>
        <end position="519"/>
    </location>
</feature>
<feature type="compositionally biased region" description="Polar residues" evidence="1">
    <location>
        <begin position="483"/>
        <end position="495"/>
    </location>
</feature>
<dbReference type="NCBIfam" id="TIGR01414">
    <property type="entry name" value="autotrans_barl"/>
    <property type="match status" value="1"/>
</dbReference>
<dbReference type="eggNOG" id="COG0810">
    <property type="taxonomic scope" value="Bacteria"/>
</dbReference>
<evidence type="ECO:0000256" key="2">
    <source>
        <dbReference type="SAM" id="SignalP"/>
    </source>
</evidence>
<feature type="region of interest" description="Disordered" evidence="1">
    <location>
        <begin position="952"/>
        <end position="979"/>
    </location>
</feature>
<evidence type="ECO:0000313" key="4">
    <source>
        <dbReference type="EMBL" id="EHG18883.1"/>
    </source>
</evidence>
<reference evidence="4 5" key="1">
    <citation type="submission" date="2011-08" db="EMBL/GenBank/DDBJ databases">
        <title>The Genome Sequence of Selenomonas infelix ATCC 43532.</title>
        <authorList>
            <consortium name="The Broad Institute Genome Sequencing Platform"/>
            <person name="Earl A."/>
            <person name="Ward D."/>
            <person name="Feldgarden M."/>
            <person name="Gevers D."/>
            <person name="Izard J."/>
            <person name="Blanton J.M."/>
            <person name="Baranova O.V."/>
            <person name="Dewhirst F.E."/>
            <person name="Young S.K."/>
            <person name="Zeng Q."/>
            <person name="Gargeya S."/>
            <person name="Fitzgerald M."/>
            <person name="Haas B."/>
            <person name="Abouelleil A."/>
            <person name="Alvarado L."/>
            <person name="Arachchi H.M."/>
            <person name="Berlin A."/>
            <person name="Brown A."/>
            <person name="Chapman S.B."/>
            <person name="Chen Z."/>
            <person name="Dunbar C."/>
            <person name="Freedman E."/>
            <person name="Gearin G."/>
            <person name="Gellesch M."/>
            <person name="Goldberg J."/>
            <person name="Griggs A."/>
            <person name="Gujja S."/>
            <person name="Heiman D."/>
            <person name="Howarth C."/>
            <person name="Larson L."/>
            <person name="Lui A."/>
            <person name="MacDonald P.J.P."/>
            <person name="Montmayeur A."/>
            <person name="Murphy C."/>
            <person name="Neiman D."/>
            <person name="Pearson M."/>
            <person name="Priest M."/>
            <person name="Roberts A."/>
            <person name="Saif S."/>
            <person name="Shea T."/>
            <person name="Shenoy N."/>
            <person name="Sisk P."/>
            <person name="Stolte C."/>
            <person name="Sykes S."/>
            <person name="Wortman J."/>
            <person name="Nusbaum C."/>
            <person name="Birren B."/>
        </authorList>
    </citation>
    <scope>NUCLEOTIDE SEQUENCE [LARGE SCALE GENOMIC DNA]</scope>
    <source>
        <strain evidence="4 5">ATCC 43532</strain>
    </source>
</reference>
<feature type="region of interest" description="Disordered" evidence="1">
    <location>
        <begin position="2369"/>
        <end position="2429"/>
    </location>
</feature>
<dbReference type="GO" id="GO:0019867">
    <property type="term" value="C:outer membrane"/>
    <property type="evidence" value="ECO:0007669"/>
    <property type="project" value="InterPro"/>
</dbReference>
<dbReference type="HOGENOM" id="CLU_225502_0_0_9"/>
<evidence type="ECO:0000259" key="3">
    <source>
        <dbReference type="PROSITE" id="PS51208"/>
    </source>
</evidence>